<feature type="non-terminal residue" evidence="6">
    <location>
        <position position="659"/>
    </location>
</feature>
<feature type="region of interest" description="Disordered" evidence="3">
    <location>
        <begin position="586"/>
        <end position="605"/>
    </location>
</feature>
<evidence type="ECO:0000256" key="2">
    <source>
        <dbReference type="ARBA" id="ARBA00023170"/>
    </source>
</evidence>
<accession>A0AAD8A673</accession>
<proteinExistence type="predicted"/>
<feature type="compositionally biased region" description="Basic and acidic residues" evidence="3">
    <location>
        <begin position="454"/>
        <end position="470"/>
    </location>
</feature>
<dbReference type="GO" id="GO:0030425">
    <property type="term" value="C:dendrite"/>
    <property type="evidence" value="ECO:0007669"/>
    <property type="project" value="TreeGrafter"/>
</dbReference>
<keyword evidence="7" id="KW-1185">Reference proteome</keyword>
<feature type="transmembrane region" description="Helical" evidence="4">
    <location>
        <begin position="21"/>
        <end position="48"/>
    </location>
</feature>
<dbReference type="GO" id="GO:0005113">
    <property type="term" value="F:patched binding"/>
    <property type="evidence" value="ECO:0007669"/>
    <property type="project" value="TreeGrafter"/>
</dbReference>
<evidence type="ECO:0000313" key="6">
    <source>
        <dbReference type="EMBL" id="KAJ9592920.1"/>
    </source>
</evidence>
<evidence type="ECO:0000259" key="5">
    <source>
        <dbReference type="SMART" id="SM01330"/>
    </source>
</evidence>
<dbReference type="GO" id="GO:0005886">
    <property type="term" value="C:plasma membrane"/>
    <property type="evidence" value="ECO:0007669"/>
    <property type="project" value="TreeGrafter"/>
</dbReference>
<feature type="compositionally biased region" description="Basic and acidic residues" evidence="3">
    <location>
        <begin position="645"/>
        <end position="659"/>
    </location>
</feature>
<reference evidence="6" key="2">
    <citation type="submission" date="2023-05" db="EMBL/GenBank/DDBJ databases">
        <authorList>
            <person name="Fouks B."/>
        </authorList>
    </citation>
    <scope>NUCLEOTIDE SEQUENCE</scope>
    <source>
        <strain evidence="6">Stay&amp;Tobe</strain>
        <tissue evidence="6">Testes</tissue>
    </source>
</reference>
<dbReference type="Pfam" id="PF01534">
    <property type="entry name" value="Frizzled"/>
    <property type="match status" value="1"/>
</dbReference>
<reference evidence="6" key="1">
    <citation type="journal article" date="2023" name="IScience">
        <title>Live-bearing cockroach genome reveals convergent evolutionary mechanisms linked to viviparity in insects and beyond.</title>
        <authorList>
            <person name="Fouks B."/>
            <person name="Harrison M.C."/>
            <person name="Mikhailova A.A."/>
            <person name="Marchal E."/>
            <person name="English S."/>
            <person name="Carruthers M."/>
            <person name="Jennings E.C."/>
            <person name="Chiamaka E.L."/>
            <person name="Frigard R.A."/>
            <person name="Pippel M."/>
            <person name="Attardo G.M."/>
            <person name="Benoit J.B."/>
            <person name="Bornberg-Bauer E."/>
            <person name="Tobe S.S."/>
        </authorList>
    </citation>
    <scope>NUCLEOTIDE SEQUENCE</scope>
    <source>
        <strain evidence="6">Stay&amp;Tobe</strain>
    </source>
</reference>
<dbReference type="GO" id="GO:0071679">
    <property type="term" value="P:commissural neuron axon guidance"/>
    <property type="evidence" value="ECO:0007669"/>
    <property type="project" value="TreeGrafter"/>
</dbReference>
<sequence>CFFLPRLNLFIGANIAGSKKGICLLSSISLVNLMFVLYKLFLPCYIYLSRGLITLIYLKISSQQIISERASAKIRETIVRMGLFSLLTLVFVLVTFVCHMYEFQHHNQWKESFRKFITCEIMNSGRAEPSRCRMEHRPSLAMLQLHILVMFLAGMVMSSWVWTSSTLDTWRRCIRRTFNSQADEPVRLKKHKVIAQAFAKRKMFNNAGRLSISFHSTHEDPVGNMNPMSSKSSQDFKFLHGAAALPKLMTRRGALKVLWPQALNSSQPRNSLDARRSVYPDSEAYQVSVESRRHSLDSQVSVQIAEVTATRKAAATPMPASSAANSGVRVRGRKPRTRRHRREFGRTRSTKVGPLFVRRGSTTSQESQLGAQILSALTLANTNIPSFVPNLKKRRTANAGLDSSQVILPFTLPGQSMDLSDEEQMPGAELQDDASEVSEMENDVPLDLSTHSRGAVESRQDSGFEASKSGEVDSCKNKATEINSTKLEYRNIPDDIKLYLTEDSEEELPKKLIYLPSVDITGISDGSTSYCPELSRLEVHSSHSGASVVAGKVSRISVTPRAASREIGTQTSHCDYVEMQDLRPSSPHIVQSSAHPPHKQSERNDLDRLINNVSLSPATRALNYSYNAQQLRQENNAPVRPERRKSKDCARSRSADVTL</sequence>
<feature type="compositionally biased region" description="Low complexity" evidence="3">
    <location>
        <begin position="313"/>
        <end position="324"/>
    </location>
</feature>
<dbReference type="InterPro" id="IPR000539">
    <property type="entry name" value="Frizzled/Smoothened_7TM"/>
</dbReference>
<feature type="region of interest" description="Disordered" evidence="3">
    <location>
        <begin position="414"/>
        <end position="470"/>
    </location>
</feature>
<dbReference type="GO" id="GO:0007417">
    <property type="term" value="P:central nervous system development"/>
    <property type="evidence" value="ECO:0007669"/>
    <property type="project" value="TreeGrafter"/>
</dbReference>
<feature type="transmembrane region" description="Helical" evidence="4">
    <location>
        <begin position="140"/>
        <end position="162"/>
    </location>
</feature>
<gene>
    <name evidence="6" type="ORF">L9F63_015425</name>
</gene>
<feature type="domain" description="Frizzled/Smoothened 7TM" evidence="5">
    <location>
        <begin position="1"/>
        <end position="180"/>
    </location>
</feature>
<dbReference type="PANTHER" id="PTHR11309">
    <property type="entry name" value="FRIZZLED"/>
    <property type="match status" value="1"/>
</dbReference>
<evidence type="ECO:0000256" key="1">
    <source>
        <dbReference type="ARBA" id="ARBA00022473"/>
    </source>
</evidence>
<evidence type="ECO:0000313" key="7">
    <source>
        <dbReference type="Proteomes" id="UP001233999"/>
    </source>
</evidence>
<feature type="region of interest" description="Disordered" evidence="3">
    <location>
        <begin position="631"/>
        <end position="659"/>
    </location>
</feature>
<evidence type="ECO:0000256" key="4">
    <source>
        <dbReference type="SAM" id="Phobius"/>
    </source>
</evidence>
<keyword evidence="4" id="KW-1133">Transmembrane helix</keyword>
<dbReference type="SMART" id="SM01330">
    <property type="entry name" value="Frizzled"/>
    <property type="match status" value="1"/>
</dbReference>
<feature type="region of interest" description="Disordered" evidence="3">
    <location>
        <begin position="313"/>
        <end position="341"/>
    </location>
</feature>
<feature type="compositionally biased region" description="Acidic residues" evidence="3">
    <location>
        <begin position="419"/>
        <end position="444"/>
    </location>
</feature>
<dbReference type="PANTHER" id="PTHR11309:SF35">
    <property type="entry name" value="PROTEIN SMOOTHENED"/>
    <property type="match status" value="1"/>
</dbReference>
<dbReference type="GO" id="GO:0007389">
    <property type="term" value="P:pattern specification process"/>
    <property type="evidence" value="ECO:0007669"/>
    <property type="project" value="TreeGrafter"/>
</dbReference>
<organism evidence="6 7">
    <name type="scientific">Diploptera punctata</name>
    <name type="common">Pacific beetle cockroach</name>
    <dbReference type="NCBI Taxonomy" id="6984"/>
    <lineage>
        <taxon>Eukaryota</taxon>
        <taxon>Metazoa</taxon>
        <taxon>Ecdysozoa</taxon>
        <taxon>Arthropoda</taxon>
        <taxon>Hexapoda</taxon>
        <taxon>Insecta</taxon>
        <taxon>Pterygota</taxon>
        <taxon>Neoptera</taxon>
        <taxon>Polyneoptera</taxon>
        <taxon>Dictyoptera</taxon>
        <taxon>Blattodea</taxon>
        <taxon>Blaberoidea</taxon>
        <taxon>Blaberidae</taxon>
        <taxon>Diplopterinae</taxon>
        <taxon>Diploptera</taxon>
    </lineage>
</organism>
<feature type="compositionally biased region" description="Basic residues" evidence="3">
    <location>
        <begin position="330"/>
        <end position="341"/>
    </location>
</feature>
<dbReference type="InterPro" id="IPR015526">
    <property type="entry name" value="Frizzled/SFRP"/>
</dbReference>
<dbReference type="GO" id="GO:0007224">
    <property type="term" value="P:smoothened signaling pathway"/>
    <property type="evidence" value="ECO:0007669"/>
    <property type="project" value="TreeGrafter"/>
</dbReference>
<evidence type="ECO:0000256" key="3">
    <source>
        <dbReference type="SAM" id="MobiDB-lite"/>
    </source>
</evidence>
<keyword evidence="4" id="KW-0812">Transmembrane</keyword>
<comment type="caution">
    <text evidence="6">The sequence shown here is derived from an EMBL/GenBank/DDBJ whole genome shotgun (WGS) entry which is preliminary data.</text>
</comment>
<dbReference type="GO" id="GO:0005929">
    <property type="term" value="C:cilium"/>
    <property type="evidence" value="ECO:0007669"/>
    <property type="project" value="TreeGrafter"/>
</dbReference>
<protein>
    <recommendedName>
        <fullName evidence="5">Frizzled/Smoothened 7TM domain-containing protein</fullName>
    </recommendedName>
</protein>
<feature type="transmembrane region" description="Helical" evidence="4">
    <location>
        <begin position="78"/>
        <end position="101"/>
    </location>
</feature>
<dbReference type="AlphaFoldDB" id="A0AAD8A673"/>
<dbReference type="EMBL" id="JASPKZ010003797">
    <property type="protein sequence ID" value="KAJ9592920.1"/>
    <property type="molecule type" value="Genomic_DNA"/>
</dbReference>
<dbReference type="Gene3D" id="1.20.1070.10">
    <property type="entry name" value="Rhodopsin 7-helix transmembrane proteins"/>
    <property type="match status" value="1"/>
</dbReference>
<keyword evidence="4" id="KW-0472">Membrane</keyword>
<keyword evidence="1" id="KW-0217">Developmental protein</keyword>
<name>A0AAD8A673_DIPPU</name>
<keyword evidence="2" id="KW-0675">Receptor</keyword>
<dbReference type="Proteomes" id="UP001233999">
    <property type="component" value="Unassembled WGS sequence"/>
</dbReference>